<organism evidence="3 4">
    <name type="scientific">Thioclava atlantica</name>
    <dbReference type="NCBI Taxonomy" id="1317124"/>
    <lineage>
        <taxon>Bacteria</taxon>
        <taxon>Pseudomonadati</taxon>
        <taxon>Pseudomonadota</taxon>
        <taxon>Alphaproteobacteria</taxon>
        <taxon>Rhodobacterales</taxon>
        <taxon>Paracoccaceae</taxon>
        <taxon>Thioclava</taxon>
    </lineage>
</organism>
<reference evidence="4" key="1">
    <citation type="submission" date="2013-04" db="EMBL/GenBank/DDBJ databases">
        <title>Thioclava sp. 13D2W-2 Genome Sequencing.</title>
        <authorList>
            <person name="Lai Q."/>
            <person name="Li G."/>
            <person name="Shao Z."/>
        </authorList>
    </citation>
    <scope>NUCLEOTIDE SEQUENCE [LARGE SCALE GENOMIC DNA]</scope>
    <source>
        <strain evidence="4">13D2W-2</strain>
    </source>
</reference>
<evidence type="ECO:0000313" key="3">
    <source>
        <dbReference type="EMBL" id="KFE33434.1"/>
    </source>
</evidence>
<dbReference type="CDD" id="cd06433">
    <property type="entry name" value="GT_2_WfgS_like"/>
    <property type="match status" value="1"/>
</dbReference>
<dbReference type="AlphaFoldDB" id="A0A085TRT7"/>
<evidence type="ECO:0000313" key="4">
    <source>
        <dbReference type="Proteomes" id="UP000028607"/>
    </source>
</evidence>
<accession>A0A085TRT7</accession>
<dbReference type="InterPro" id="IPR029044">
    <property type="entry name" value="Nucleotide-diphossugar_trans"/>
</dbReference>
<dbReference type="RefSeq" id="WP_051856426.1">
    <property type="nucleotide sequence ID" value="NZ_AQRC01000020.1"/>
</dbReference>
<protein>
    <submittedName>
        <fullName evidence="3">Glycosyl transferase family protein</fullName>
    </submittedName>
</protein>
<dbReference type="InterPro" id="IPR001173">
    <property type="entry name" value="Glyco_trans_2-like"/>
</dbReference>
<dbReference type="PANTHER" id="PTHR22916:SF65">
    <property type="entry name" value="SLR1065 PROTEIN"/>
    <property type="match status" value="1"/>
</dbReference>
<dbReference type="PATRIC" id="fig|1317124.6.peg.3624"/>
<reference evidence="3 4" key="2">
    <citation type="journal article" date="2015" name="Antonie Van Leeuwenhoek">
        <title>Thioclava indica sp. nov., isolated from surface seawater of the Indian Ocean.</title>
        <authorList>
            <person name="Liu Y."/>
            <person name="Lai Q."/>
            <person name="Du J."/>
            <person name="Xu H."/>
            <person name="Jiang L."/>
            <person name="Shao Z."/>
        </authorList>
    </citation>
    <scope>NUCLEOTIDE SEQUENCE [LARGE SCALE GENOMIC DNA]</scope>
    <source>
        <strain evidence="3 4">13D2W-2</strain>
    </source>
</reference>
<dbReference type="PANTHER" id="PTHR22916">
    <property type="entry name" value="GLYCOSYLTRANSFERASE"/>
    <property type="match status" value="1"/>
</dbReference>
<dbReference type="STRING" id="1317124.DW2_18004"/>
<feature type="region of interest" description="Disordered" evidence="1">
    <location>
        <begin position="280"/>
        <end position="309"/>
    </location>
</feature>
<keyword evidence="4" id="KW-1185">Reference proteome</keyword>
<dbReference type="Proteomes" id="UP000028607">
    <property type="component" value="Unassembled WGS sequence"/>
</dbReference>
<evidence type="ECO:0000256" key="1">
    <source>
        <dbReference type="SAM" id="MobiDB-lite"/>
    </source>
</evidence>
<gene>
    <name evidence="3" type="ORF">DW2_18004</name>
</gene>
<feature type="domain" description="Glycosyltransferase 2-like" evidence="2">
    <location>
        <begin position="7"/>
        <end position="143"/>
    </location>
</feature>
<proteinExistence type="predicted"/>
<dbReference type="Pfam" id="PF00535">
    <property type="entry name" value="Glycos_transf_2"/>
    <property type="match status" value="1"/>
</dbReference>
<dbReference type="SUPFAM" id="SSF53448">
    <property type="entry name" value="Nucleotide-diphospho-sugar transferases"/>
    <property type="match status" value="1"/>
</dbReference>
<dbReference type="EMBL" id="AQRC01000020">
    <property type="protein sequence ID" value="KFE33434.1"/>
    <property type="molecule type" value="Genomic_DNA"/>
</dbReference>
<evidence type="ECO:0000259" key="2">
    <source>
        <dbReference type="Pfam" id="PF00535"/>
    </source>
</evidence>
<dbReference type="eggNOG" id="COG1216">
    <property type="taxonomic scope" value="Bacteria"/>
</dbReference>
<dbReference type="OrthoDB" id="5291101at2"/>
<dbReference type="GO" id="GO:0016758">
    <property type="term" value="F:hexosyltransferase activity"/>
    <property type="evidence" value="ECO:0007669"/>
    <property type="project" value="UniProtKB-ARBA"/>
</dbReference>
<name>A0A085TRT7_9RHOB</name>
<feature type="compositionally biased region" description="Basic and acidic residues" evidence="1">
    <location>
        <begin position="287"/>
        <end position="309"/>
    </location>
</feature>
<dbReference type="Gene3D" id="3.90.550.10">
    <property type="entry name" value="Spore Coat Polysaccharide Biosynthesis Protein SpsA, Chain A"/>
    <property type="match status" value="1"/>
</dbReference>
<keyword evidence="3" id="KW-0808">Transferase</keyword>
<sequence>MTPPTLSIVTISFNQASYLKQCLDSVLSQKREGVEFIVVDPGSTDGSREILEAHRGGIDQLILEPDAGPADGLNKGFAGANGQIGYFINSDDFLLPGATNRVLAFFDAHRDIDVALCGAWMVDGDGQPLRRLRATPITPERLVDNRAIPVQQGVFFSMEAFRDVGGFNAENRSCWDTELLFDFAMAGKTFAIGRERIGAFRIYDGSLSGGVAGAAHRERLADDWGRMRARLSPQQRPFPKKLARLAKNLANPFNAAEALRAKLAPSSIFRAWERDMQAAAPVSPGHDALEKGRHTEEKGRCNHILDAEN</sequence>
<comment type="caution">
    <text evidence="3">The sequence shown here is derived from an EMBL/GenBank/DDBJ whole genome shotgun (WGS) entry which is preliminary data.</text>
</comment>